<dbReference type="EMBL" id="QQTP01000001">
    <property type="protein sequence ID" value="RDJ29749.1"/>
    <property type="molecule type" value="Genomic_DNA"/>
</dbReference>
<dbReference type="InterPro" id="IPR039424">
    <property type="entry name" value="SBP_5"/>
</dbReference>
<feature type="domain" description="Solute-binding protein family 5" evidence="5">
    <location>
        <begin position="98"/>
        <end position="452"/>
    </location>
</feature>
<dbReference type="GO" id="GO:0015833">
    <property type="term" value="P:peptide transport"/>
    <property type="evidence" value="ECO:0007669"/>
    <property type="project" value="TreeGrafter"/>
</dbReference>
<dbReference type="InterPro" id="IPR030678">
    <property type="entry name" value="Peptide/Ni-bd"/>
</dbReference>
<dbReference type="Gene3D" id="3.90.76.10">
    <property type="entry name" value="Dipeptide-binding Protein, Domain 1"/>
    <property type="match status" value="1"/>
</dbReference>
<evidence type="ECO:0000256" key="2">
    <source>
        <dbReference type="ARBA" id="ARBA00005695"/>
    </source>
</evidence>
<dbReference type="GO" id="GO:0030288">
    <property type="term" value="C:outer membrane-bounded periplasmic space"/>
    <property type="evidence" value="ECO:0007669"/>
    <property type="project" value="UniProtKB-ARBA"/>
</dbReference>
<dbReference type="Pfam" id="PF00496">
    <property type="entry name" value="SBP_bac_5"/>
    <property type="match status" value="1"/>
</dbReference>
<gene>
    <name evidence="6" type="ORF">DWE98_04255</name>
</gene>
<name>A0A370LD30_9HYPH</name>
<evidence type="ECO:0000259" key="5">
    <source>
        <dbReference type="Pfam" id="PF00496"/>
    </source>
</evidence>
<dbReference type="Proteomes" id="UP000255207">
    <property type="component" value="Unassembled WGS sequence"/>
</dbReference>
<keyword evidence="4" id="KW-0732">Signal</keyword>
<comment type="subcellular location">
    <subcellularLocation>
        <location evidence="1">Periplasm</location>
    </subcellularLocation>
</comment>
<evidence type="ECO:0000313" key="6">
    <source>
        <dbReference type="EMBL" id="RDJ29749.1"/>
    </source>
</evidence>
<comment type="similarity">
    <text evidence="2">Belongs to the bacterial solute-binding protein 5 family.</text>
</comment>
<dbReference type="PROSITE" id="PS01040">
    <property type="entry name" value="SBP_BACTERIAL_5"/>
    <property type="match status" value="1"/>
</dbReference>
<accession>A0A370LD30</accession>
<keyword evidence="3" id="KW-0813">Transport</keyword>
<proteinExistence type="inferred from homology"/>
<dbReference type="PANTHER" id="PTHR30290:SF9">
    <property type="entry name" value="OLIGOPEPTIDE-BINDING PROTEIN APPA"/>
    <property type="match status" value="1"/>
</dbReference>
<evidence type="ECO:0000313" key="7">
    <source>
        <dbReference type="Proteomes" id="UP000255207"/>
    </source>
</evidence>
<dbReference type="InterPro" id="IPR000914">
    <property type="entry name" value="SBP_5_dom"/>
</dbReference>
<organism evidence="6 7">
    <name type="scientific">Bosea caraganae</name>
    <dbReference type="NCBI Taxonomy" id="2763117"/>
    <lineage>
        <taxon>Bacteria</taxon>
        <taxon>Pseudomonadati</taxon>
        <taxon>Pseudomonadota</taxon>
        <taxon>Alphaproteobacteria</taxon>
        <taxon>Hyphomicrobiales</taxon>
        <taxon>Boseaceae</taxon>
        <taxon>Bosea</taxon>
    </lineage>
</organism>
<dbReference type="OrthoDB" id="8144963at2"/>
<dbReference type="PANTHER" id="PTHR30290">
    <property type="entry name" value="PERIPLASMIC BINDING COMPONENT OF ABC TRANSPORTER"/>
    <property type="match status" value="1"/>
</dbReference>
<dbReference type="InterPro" id="IPR023765">
    <property type="entry name" value="SBP_5_CS"/>
</dbReference>
<keyword evidence="7" id="KW-1185">Reference proteome</keyword>
<dbReference type="AlphaFoldDB" id="A0A370LD30"/>
<dbReference type="Gene3D" id="3.40.190.10">
    <property type="entry name" value="Periplasmic binding protein-like II"/>
    <property type="match status" value="1"/>
</dbReference>
<dbReference type="PIRSF" id="PIRSF002741">
    <property type="entry name" value="MppA"/>
    <property type="match status" value="1"/>
</dbReference>
<evidence type="ECO:0000256" key="1">
    <source>
        <dbReference type="ARBA" id="ARBA00004418"/>
    </source>
</evidence>
<comment type="caution">
    <text evidence="6">The sequence shown here is derived from an EMBL/GenBank/DDBJ whole genome shotgun (WGS) entry which is preliminary data.</text>
</comment>
<sequence>MWRCTVVGAGRRDQRWKGLTMSRAISRRTLLKTTAAGGALALAQFPRGAAAQGATTLKFATGTDAVTMDPHMAVDIPSARAFLQVHETLVAAGQDGQVRGVLAESWTTSPDGLAWTFKLRKGVSFSDGTPFNAAAVKYNYDRLADPAMGSPRRVGATAGIAGVNVVDDETVEFRTATPLAPLLLRLAHYNFAIMSPKAAQAAGKNYSLTPIGTGPFVMSKWSRDETMTFTRNETYWGPKPKLASLEFRTVPEDNTRLLMLLSGDTHLISNVTPVMVPRLKGSPKVALLQEPSTRTIYLGLNRSIAPFDKPQVREAVAAAIDYKSIVEQVLRGFATQGGAFDPPFIPGSVALPPYTFDPERAKKLLAEAGLPNGFSADFYFTTGRYLNDKDVAQAIQAQLAKVGIKLNMQSPEFGTFMGVISAKKAGMFMAGKGNPAFDLDGGLSLYVTTGGGMNYTNYADPEMDKLVAQQRTIIDPVERQKVLKTILEKIRADAPELVLYYEQMLFAAQSNVKGVVITPNEYVSFVNATIS</sequence>
<dbReference type="SUPFAM" id="SSF53850">
    <property type="entry name" value="Periplasmic binding protein-like II"/>
    <property type="match status" value="1"/>
</dbReference>
<evidence type="ECO:0000256" key="3">
    <source>
        <dbReference type="ARBA" id="ARBA00022448"/>
    </source>
</evidence>
<protein>
    <recommendedName>
        <fullName evidence="5">Solute-binding protein family 5 domain-containing protein</fullName>
    </recommendedName>
</protein>
<evidence type="ECO:0000256" key="4">
    <source>
        <dbReference type="ARBA" id="ARBA00022729"/>
    </source>
</evidence>
<reference evidence="7" key="1">
    <citation type="submission" date="2018-07" db="EMBL/GenBank/DDBJ databases">
        <authorList>
            <person name="Safronova V.I."/>
            <person name="Chirak E.R."/>
            <person name="Sazanova A.L."/>
        </authorList>
    </citation>
    <scope>NUCLEOTIDE SEQUENCE [LARGE SCALE GENOMIC DNA]</scope>
    <source>
        <strain evidence="7">RCAM04685</strain>
    </source>
</reference>
<dbReference type="GO" id="GO:1904680">
    <property type="term" value="F:peptide transmembrane transporter activity"/>
    <property type="evidence" value="ECO:0007669"/>
    <property type="project" value="TreeGrafter"/>
</dbReference>
<dbReference type="Gene3D" id="3.10.105.10">
    <property type="entry name" value="Dipeptide-binding Protein, Domain 3"/>
    <property type="match status" value="1"/>
</dbReference>
<dbReference type="InterPro" id="IPR006311">
    <property type="entry name" value="TAT_signal"/>
</dbReference>
<dbReference type="PROSITE" id="PS51318">
    <property type="entry name" value="TAT"/>
    <property type="match status" value="1"/>
</dbReference>
<dbReference type="GO" id="GO:0043190">
    <property type="term" value="C:ATP-binding cassette (ABC) transporter complex"/>
    <property type="evidence" value="ECO:0007669"/>
    <property type="project" value="InterPro"/>
</dbReference>